<dbReference type="OrthoDB" id="988752at2"/>
<dbReference type="RefSeq" id="WP_108115219.1">
    <property type="nucleotide sequence ID" value="NZ_QBKT01000005.1"/>
</dbReference>
<dbReference type="Proteomes" id="UP000244090">
    <property type="component" value="Unassembled WGS sequence"/>
</dbReference>
<reference evidence="3 4" key="1">
    <citation type="submission" date="2018-04" db="EMBL/GenBank/DDBJ databases">
        <title>Genomic Encyclopedia of Archaeal and Bacterial Type Strains, Phase II (KMG-II): from individual species to whole genera.</title>
        <authorList>
            <person name="Goeker M."/>
        </authorList>
    </citation>
    <scope>NUCLEOTIDE SEQUENCE [LARGE SCALE GENOMIC DNA]</scope>
    <source>
        <strain evidence="3 4">DSM 25731</strain>
    </source>
</reference>
<keyword evidence="2" id="KW-0472">Membrane</keyword>
<evidence type="ECO:0000256" key="1">
    <source>
        <dbReference type="SAM" id="Coils"/>
    </source>
</evidence>
<evidence type="ECO:0000313" key="3">
    <source>
        <dbReference type="EMBL" id="PTX61110.1"/>
    </source>
</evidence>
<comment type="caution">
    <text evidence="3">The sequence shown here is derived from an EMBL/GenBank/DDBJ whole genome shotgun (WGS) entry which is preliminary data.</text>
</comment>
<feature type="transmembrane region" description="Helical" evidence="2">
    <location>
        <begin position="90"/>
        <end position="108"/>
    </location>
</feature>
<name>A0A2T6BYF6_9FLAO</name>
<organism evidence="3 4">
    <name type="scientific">Kordia periserrulae</name>
    <dbReference type="NCBI Taxonomy" id="701523"/>
    <lineage>
        <taxon>Bacteria</taxon>
        <taxon>Pseudomonadati</taxon>
        <taxon>Bacteroidota</taxon>
        <taxon>Flavobacteriia</taxon>
        <taxon>Flavobacteriales</taxon>
        <taxon>Flavobacteriaceae</taxon>
        <taxon>Kordia</taxon>
    </lineage>
</organism>
<dbReference type="EMBL" id="QBKT01000005">
    <property type="protein sequence ID" value="PTX61110.1"/>
    <property type="molecule type" value="Genomic_DNA"/>
</dbReference>
<keyword evidence="2" id="KW-1133">Transmembrane helix</keyword>
<evidence type="ECO:0000313" key="4">
    <source>
        <dbReference type="Proteomes" id="UP000244090"/>
    </source>
</evidence>
<keyword evidence="1" id="KW-0175">Coiled coil</keyword>
<evidence type="ECO:0000256" key="2">
    <source>
        <dbReference type="SAM" id="Phobius"/>
    </source>
</evidence>
<proteinExistence type="predicted"/>
<keyword evidence="4" id="KW-1185">Reference proteome</keyword>
<feature type="coiled-coil region" evidence="1">
    <location>
        <begin position="129"/>
        <end position="170"/>
    </location>
</feature>
<gene>
    <name evidence="3" type="ORF">C8N46_105266</name>
</gene>
<sequence>MSNSIIINRVKHPSILADHRVDPVTKKLLKVGDEVCVCAVCKTVYLKDVWKNTMKGKCCKQTKTLLCIPNTEYGVKETPPVIEKSYKTHFLFFLLATFLFLGLIIYWYNLYNNEHIQKQNLYFDIKKLSEKNRDKNKEYGNKIDSLEKENNNLKNSKKSLDSVLNRLNNISKSTFCIGKNIHETNSDSYDQNYLMFLKTYVSLKIDNLYVKPNQNDYLIIELYNEFNVLIDSIEVYVKSNIGWNKIDVNFEIPNPGVYYLKRTGNVPLFYDKVSGNYDSCVDSNIKILGCSNSINEYYKREYYQYYYDIHYSLLTE</sequence>
<dbReference type="AlphaFoldDB" id="A0A2T6BYF6"/>
<keyword evidence="2" id="KW-0812">Transmembrane</keyword>
<protein>
    <submittedName>
        <fullName evidence="3">Uncharacterized protein</fullName>
    </submittedName>
</protein>
<accession>A0A2T6BYF6</accession>